<dbReference type="InterPro" id="IPR001406">
    <property type="entry name" value="PsdUridine_synth_TruA"/>
</dbReference>
<keyword evidence="8" id="KW-0418">Kinase</keyword>
<keyword evidence="3" id="KW-0413">Isomerase</keyword>
<dbReference type="GO" id="GO:0005634">
    <property type="term" value="C:nucleus"/>
    <property type="evidence" value="ECO:0007669"/>
    <property type="project" value="TreeGrafter"/>
</dbReference>
<evidence type="ECO:0000256" key="3">
    <source>
        <dbReference type="ARBA" id="ARBA00023235"/>
    </source>
</evidence>
<dbReference type="PROSITE" id="PS00028">
    <property type="entry name" value="ZINC_FINGER_C2H2_1"/>
    <property type="match status" value="1"/>
</dbReference>
<keyword evidence="4" id="KW-0862">Zinc</keyword>
<dbReference type="SUPFAM" id="SSF55120">
    <property type="entry name" value="Pseudouridine synthase"/>
    <property type="match status" value="1"/>
</dbReference>
<dbReference type="GO" id="GO:0016301">
    <property type="term" value="F:kinase activity"/>
    <property type="evidence" value="ECO:0007669"/>
    <property type="project" value="UniProtKB-KW"/>
</dbReference>
<evidence type="ECO:0000313" key="8">
    <source>
        <dbReference type="EMBL" id="OLP82109.1"/>
    </source>
</evidence>
<dbReference type="InterPro" id="IPR020097">
    <property type="entry name" value="PsdUridine_synth_TruA_a/b_dom"/>
</dbReference>
<dbReference type="InterPro" id="IPR036457">
    <property type="entry name" value="PPM-type-like_dom_sf"/>
</dbReference>
<dbReference type="InterPro" id="IPR020094">
    <property type="entry name" value="TruA/RsuA/RluB/E/F_N"/>
</dbReference>
<evidence type="ECO:0000256" key="4">
    <source>
        <dbReference type="PROSITE-ProRule" id="PRU00042"/>
    </source>
</evidence>
<protein>
    <submittedName>
        <fullName evidence="8">Protein phosphatase 2C and cyclic nucleotide-binding/kinase domain-containing protein</fullName>
    </submittedName>
</protein>
<gene>
    <name evidence="8" type="ORF">AK812_SmicGene37264</name>
</gene>
<keyword evidence="8" id="KW-0808">Transferase</keyword>
<dbReference type="InterPro" id="IPR020103">
    <property type="entry name" value="PsdUridine_synth_cat_dom_sf"/>
</dbReference>
<dbReference type="GO" id="GO:0008270">
    <property type="term" value="F:zinc ion binding"/>
    <property type="evidence" value="ECO:0007669"/>
    <property type="project" value="UniProtKB-KW"/>
</dbReference>
<comment type="similarity">
    <text evidence="1">Belongs to the tRNA pseudouridine synthase TruA family.</text>
</comment>
<dbReference type="Gene3D" id="3.30.70.660">
    <property type="entry name" value="Pseudouridine synthase I, catalytic domain, C-terminal subdomain"/>
    <property type="match status" value="1"/>
</dbReference>
<proteinExistence type="inferred from homology"/>
<comment type="caution">
    <text evidence="8">The sequence shown here is derived from an EMBL/GenBank/DDBJ whole genome shotgun (WGS) entry which is preliminary data.</text>
</comment>
<dbReference type="CDD" id="cd00143">
    <property type="entry name" value="PP2Cc"/>
    <property type="match status" value="2"/>
</dbReference>
<feature type="region of interest" description="Disordered" evidence="5">
    <location>
        <begin position="942"/>
        <end position="962"/>
    </location>
</feature>
<dbReference type="PANTHER" id="PTHR11142:SF4">
    <property type="entry name" value="PSEUDOURIDYLATE SYNTHASE 1 HOMOLOG"/>
    <property type="match status" value="1"/>
</dbReference>
<dbReference type="GO" id="GO:1990481">
    <property type="term" value="P:mRNA pseudouridine synthesis"/>
    <property type="evidence" value="ECO:0007669"/>
    <property type="project" value="TreeGrafter"/>
</dbReference>
<evidence type="ECO:0000256" key="2">
    <source>
        <dbReference type="ARBA" id="ARBA00022694"/>
    </source>
</evidence>
<evidence type="ECO:0000259" key="6">
    <source>
        <dbReference type="PROSITE" id="PS50157"/>
    </source>
</evidence>
<keyword evidence="9" id="KW-1185">Reference proteome</keyword>
<feature type="domain" description="C2H2-type" evidence="6">
    <location>
        <begin position="288"/>
        <end position="310"/>
    </location>
</feature>
<dbReference type="Pfam" id="PF01416">
    <property type="entry name" value="PseudoU_synth_1"/>
    <property type="match status" value="1"/>
</dbReference>
<dbReference type="GO" id="GO:0009982">
    <property type="term" value="F:pseudouridine synthase activity"/>
    <property type="evidence" value="ECO:0007669"/>
    <property type="project" value="InterPro"/>
</dbReference>
<keyword evidence="4" id="KW-0479">Metal-binding</keyword>
<sequence>MRFAGRGGMGRTFGGVAVHELDELLPPPTPLTHRSTGAAEGPRSFVGACSFQNQGKNGENQDSWIAAESGSKSLLAVLDGHGEQGKRVSEYARSQLARSLYDSKDLYTKPASALQSAYAETQKGIERSHAIDAQRSGTTAVTCYRHRDKLVVANVGDSRAVLGRCSSREGDGSLHSLRAVDLSSDQRPMREDERNRILQQGGAVHPSAMPMRQGFGPPVLVRVGPERVWDKTGRCGLCVTRSLDVGVPLCVDRCRHGGSCETRVEMISDDLSRALQGYAHLSLCQSDSTCTGCGEKFATRNALFRHLRQHGCGGGTRRHASRSLLLYGYVGTRFHGSQLNSVRSEAKFPTVEGCLLPCIEGALRKQPDVTSVTVEVASRASRTDRGVHALSTALCLRITKELCSSSENTMNPDNTSSFLELLRSELPPELTAAHVFDVDDPQFNARFACQKREYWYYVPYRALFTRREQERMKLLWSNAGAFPGEDALASWIWVSGLPTEATKEDLTWTIQEMSARHKLAVVLEDVVFSRKDGSAKLKFSDSSCALAACAALDGFPGPPDAQGHRAPLLALPESLLEAWQSVHRRLRSALKKLTGTRSFHNFSPGFEDAKADPRSVRSVYRCRAGVTAGYRDYLEDKAFAVLRITGRDFLYHQIRSMVGVVIAVTNSSLPESHLDLALSDETGIQVPLAPASHLVLAECVFRDGLFGCPFGQAVREAKDKAGGRRGLPGPAACSLQSGLQAILGELSSQTCRDEFDMFSESLAEGRPSSRDLSMHPFVIAEPEVSERMLSSKDKVLILGSDGVWDRLNSQEAVDIAARHTDPNAAAREIASIARQRWHAETQGQLSDDITAVVMHLDHGDAGPRAAPTARPSSKSKPPRLLPETRPRQRPTLGLSETVPKSSLMSGLSMAAPSHDSFAETAPAKARHRRLEPLRSQRAERLGLLHLPAAGMPTRPRRPIGVP</sequence>
<organism evidence="8 9">
    <name type="scientific">Symbiodinium microadriaticum</name>
    <name type="common">Dinoflagellate</name>
    <name type="synonym">Zooxanthella microadriatica</name>
    <dbReference type="NCBI Taxonomy" id="2951"/>
    <lineage>
        <taxon>Eukaryota</taxon>
        <taxon>Sar</taxon>
        <taxon>Alveolata</taxon>
        <taxon>Dinophyceae</taxon>
        <taxon>Suessiales</taxon>
        <taxon>Symbiodiniaceae</taxon>
        <taxon>Symbiodinium</taxon>
    </lineage>
</organism>
<dbReference type="SUPFAM" id="SSF81606">
    <property type="entry name" value="PP2C-like"/>
    <property type="match status" value="2"/>
</dbReference>
<dbReference type="PANTHER" id="PTHR11142">
    <property type="entry name" value="PSEUDOURIDYLATE SYNTHASE"/>
    <property type="match status" value="1"/>
</dbReference>
<feature type="compositionally biased region" description="Low complexity" evidence="5">
    <location>
        <begin position="863"/>
        <end position="875"/>
    </location>
</feature>
<dbReference type="InterPro" id="IPR013087">
    <property type="entry name" value="Znf_C2H2_type"/>
</dbReference>
<evidence type="ECO:0000256" key="5">
    <source>
        <dbReference type="SAM" id="MobiDB-lite"/>
    </source>
</evidence>
<dbReference type="Gene3D" id="3.60.40.10">
    <property type="entry name" value="PPM-type phosphatase domain"/>
    <property type="match status" value="2"/>
</dbReference>
<dbReference type="InterPro" id="IPR020095">
    <property type="entry name" value="PsdUridine_synth_TruA_C"/>
</dbReference>
<feature type="domain" description="PPM-type phosphatase" evidence="7">
    <location>
        <begin position="47"/>
        <end position="856"/>
    </location>
</feature>
<dbReference type="GO" id="GO:0031119">
    <property type="term" value="P:tRNA pseudouridine synthesis"/>
    <property type="evidence" value="ECO:0007669"/>
    <property type="project" value="TreeGrafter"/>
</dbReference>
<reference evidence="8 9" key="1">
    <citation type="submission" date="2016-02" db="EMBL/GenBank/DDBJ databases">
        <title>Genome analysis of coral dinoflagellate symbionts highlights evolutionary adaptations to a symbiotic lifestyle.</title>
        <authorList>
            <person name="Aranda M."/>
            <person name="Li Y."/>
            <person name="Liew Y.J."/>
            <person name="Baumgarten S."/>
            <person name="Simakov O."/>
            <person name="Wilson M."/>
            <person name="Piel J."/>
            <person name="Ashoor H."/>
            <person name="Bougouffa S."/>
            <person name="Bajic V.B."/>
            <person name="Ryu T."/>
            <person name="Ravasi T."/>
            <person name="Bayer T."/>
            <person name="Micklem G."/>
            <person name="Kim H."/>
            <person name="Bhak J."/>
            <person name="Lajeunesse T.C."/>
            <person name="Voolstra C.R."/>
        </authorList>
    </citation>
    <scope>NUCLEOTIDE SEQUENCE [LARGE SCALE GENOMIC DNA]</scope>
    <source>
        <strain evidence="8 9">CCMP2467</strain>
    </source>
</reference>
<dbReference type="InterPro" id="IPR001932">
    <property type="entry name" value="PPM-type_phosphatase-like_dom"/>
</dbReference>
<dbReference type="OrthoDB" id="10256309at2759"/>
<keyword evidence="2" id="KW-0819">tRNA processing</keyword>
<accession>A0A1Q9CGR5</accession>
<dbReference type="Proteomes" id="UP000186817">
    <property type="component" value="Unassembled WGS sequence"/>
</dbReference>
<dbReference type="SMART" id="SM00332">
    <property type="entry name" value="PP2Cc"/>
    <property type="match status" value="1"/>
</dbReference>
<evidence type="ECO:0000259" key="7">
    <source>
        <dbReference type="PROSITE" id="PS51746"/>
    </source>
</evidence>
<dbReference type="GO" id="GO:0003723">
    <property type="term" value="F:RNA binding"/>
    <property type="evidence" value="ECO:0007669"/>
    <property type="project" value="InterPro"/>
</dbReference>
<dbReference type="EMBL" id="LSRX01001224">
    <property type="protein sequence ID" value="OLP82109.1"/>
    <property type="molecule type" value="Genomic_DNA"/>
</dbReference>
<name>A0A1Q9CGR5_SYMMI</name>
<dbReference type="PROSITE" id="PS51746">
    <property type="entry name" value="PPM_2"/>
    <property type="match status" value="1"/>
</dbReference>
<keyword evidence="4" id="KW-0863">Zinc-finger</keyword>
<dbReference type="Pfam" id="PF00481">
    <property type="entry name" value="PP2C"/>
    <property type="match status" value="2"/>
</dbReference>
<feature type="region of interest" description="Disordered" evidence="5">
    <location>
        <begin position="858"/>
        <end position="930"/>
    </location>
</feature>
<dbReference type="AlphaFoldDB" id="A0A1Q9CGR5"/>
<dbReference type="PROSITE" id="PS50157">
    <property type="entry name" value="ZINC_FINGER_C2H2_2"/>
    <property type="match status" value="1"/>
</dbReference>
<dbReference type="Gene3D" id="3.30.70.580">
    <property type="entry name" value="Pseudouridine synthase I, catalytic domain, N-terminal subdomain"/>
    <property type="match status" value="1"/>
</dbReference>
<evidence type="ECO:0000256" key="1">
    <source>
        <dbReference type="ARBA" id="ARBA00009375"/>
    </source>
</evidence>
<evidence type="ECO:0000313" key="9">
    <source>
        <dbReference type="Proteomes" id="UP000186817"/>
    </source>
</evidence>